<reference evidence="1 2" key="1">
    <citation type="journal article" date="2023" name="Int. J. Syst. Evol. Microbiol.">
        <title>Ligilactobacillus ubinensis sp. nov., a novel species isolated from the wild ferment of a durian fruit (Durio zibethinus).</title>
        <authorList>
            <person name="Heng Y.C."/>
            <person name="Menon N."/>
            <person name="Chen B."/>
            <person name="Loo B.Z.L."/>
            <person name="Wong G.W.J."/>
            <person name="Lim A.C.H."/>
            <person name="Silvaraju S."/>
            <person name="Kittelmann S."/>
        </authorList>
    </citation>
    <scope>NUCLEOTIDE SEQUENCE [LARGE SCALE GENOMIC DNA]</scope>
    <source>
        <strain evidence="1 2">WILCCON 0076</strain>
    </source>
</reference>
<gene>
    <name evidence="1" type="ORF">LB941_02700</name>
</gene>
<keyword evidence="1" id="KW-0966">Cell projection</keyword>
<proteinExistence type="predicted"/>
<dbReference type="Proteomes" id="UP001139006">
    <property type="component" value="Unassembled WGS sequence"/>
</dbReference>
<keyword evidence="2" id="KW-1185">Reference proteome</keyword>
<name>A0A9X2JLN2_9LACO</name>
<dbReference type="AlphaFoldDB" id="A0A9X2JLN2"/>
<dbReference type="RefSeq" id="WP_253359258.1">
    <property type="nucleotide sequence ID" value="NZ_JAIULA010000003.1"/>
</dbReference>
<accession>A0A9X2JLN2</accession>
<organism evidence="1 2">
    <name type="scientific">Ligilactobacillus ubinensis</name>
    <dbReference type="NCBI Taxonomy" id="2876789"/>
    <lineage>
        <taxon>Bacteria</taxon>
        <taxon>Bacillati</taxon>
        <taxon>Bacillota</taxon>
        <taxon>Bacilli</taxon>
        <taxon>Lactobacillales</taxon>
        <taxon>Lactobacillaceae</taxon>
        <taxon>Ligilactobacillus</taxon>
    </lineage>
</organism>
<protein>
    <submittedName>
        <fullName evidence="1">Flagellar basal body rod modification protein</fullName>
    </submittedName>
</protein>
<comment type="caution">
    <text evidence="1">The sequence shown here is derived from an EMBL/GenBank/DDBJ whole genome shotgun (WGS) entry which is preliminary data.</text>
</comment>
<evidence type="ECO:0000313" key="1">
    <source>
        <dbReference type="EMBL" id="MCP0886246.1"/>
    </source>
</evidence>
<sequence length="150" mass="15429">MDISSLSDAVASLSTNSALTSSSSSSSSSSELNMESFLKIMAASISNPSFTGDSSSSSSDSSTSYVSQLAQFSILQELTDLETTISQSAAIQQQQETLSLVGKKVTLSTDSGSEIEGTVTGAQFSNGYGTLLVNGNTYSMSDLVQVGDSN</sequence>
<keyword evidence="1" id="KW-0282">Flagellum</keyword>
<evidence type="ECO:0000313" key="2">
    <source>
        <dbReference type="Proteomes" id="UP001139006"/>
    </source>
</evidence>
<dbReference type="EMBL" id="JAIULA010000003">
    <property type="protein sequence ID" value="MCP0886246.1"/>
    <property type="molecule type" value="Genomic_DNA"/>
</dbReference>
<keyword evidence="1" id="KW-0969">Cilium</keyword>